<feature type="domain" description="Response regulatory" evidence="14">
    <location>
        <begin position="600"/>
        <end position="715"/>
    </location>
</feature>
<dbReference type="EC" id="2.7.13.3" evidence="3"/>
<evidence type="ECO:0000256" key="4">
    <source>
        <dbReference type="ARBA" id="ARBA00022475"/>
    </source>
</evidence>
<dbReference type="GO" id="GO:0006355">
    <property type="term" value="P:regulation of DNA-templated transcription"/>
    <property type="evidence" value="ECO:0007669"/>
    <property type="project" value="InterPro"/>
</dbReference>
<dbReference type="InterPro" id="IPR036890">
    <property type="entry name" value="HATPase_C_sf"/>
</dbReference>
<proteinExistence type="predicted"/>
<dbReference type="SMART" id="SM00388">
    <property type="entry name" value="HisKA"/>
    <property type="match status" value="1"/>
</dbReference>
<feature type="transmembrane region" description="Helical" evidence="12">
    <location>
        <begin position="167"/>
        <end position="190"/>
    </location>
</feature>
<evidence type="ECO:0000256" key="1">
    <source>
        <dbReference type="ARBA" id="ARBA00000085"/>
    </source>
</evidence>
<dbReference type="InterPro" id="IPR013767">
    <property type="entry name" value="PAS_fold"/>
</dbReference>
<feature type="domain" description="PAC" evidence="16">
    <location>
        <begin position="284"/>
        <end position="339"/>
    </location>
</feature>
<evidence type="ECO:0000256" key="5">
    <source>
        <dbReference type="ARBA" id="ARBA00022553"/>
    </source>
</evidence>
<dbReference type="PROSITE" id="PS50112">
    <property type="entry name" value="PAS"/>
    <property type="match status" value="1"/>
</dbReference>
<dbReference type="InterPro" id="IPR005467">
    <property type="entry name" value="His_kinase_dom"/>
</dbReference>
<keyword evidence="12" id="KW-0812">Transmembrane</keyword>
<dbReference type="InterPro" id="IPR035965">
    <property type="entry name" value="PAS-like_dom_sf"/>
</dbReference>
<dbReference type="PROSITE" id="PS50109">
    <property type="entry name" value="HIS_KIN"/>
    <property type="match status" value="1"/>
</dbReference>
<name>A0A3B0X2Y1_9ZZZZ</name>
<dbReference type="Gene3D" id="1.10.287.130">
    <property type="match status" value="1"/>
</dbReference>
<feature type="transmembrane region" description="Helical" evidence="12">
    <location>
        <begin position="58"/>
        <end position="78"/>
    </location>
</feature>
<dbReference type="SUPFAM" id="SSF52172">
    <property type="entry name" value="CheY-like"/>
    <property type="match status" value="1"/>
</dbReference>
<dbReference type="Pfam" id="PF02518">
    <property type="entry name" value="HATPase_c"/>
    <property type="match status" value="1"/>
</dbReference>
<dbReference type="Gene3D" id="3.40.50.2300">
    <property type="match status" value="1"/>
</dbReference>
<dbReference type="Gene3D" id="3.30.565.10">
    <property type="entry name" value="Histidine kinase-like ATPase, C-terminal domain"/>
    <property type="match status" value="1"/>
</dbReference>
<evidence type="ECO:0000259" key="13">
    <source>
        <dbReference type="PROSITE" id="PS50109"/>
    </source>
</evidence>
<dbReference type="PANTHER" id="PTHR43047">
    <property type="entry name" value="TWO-COMPONENT HISTIDINE PROTEIN KINASE"/>
    <property type="match status" value="1"/>
</dbReference>
<dbReference type="InterPro" id="IPR000014">
    <property type="entry name" value="PAS"/>
</dbReference>
<keyword evidence="11 12" id="KW-0472">Membrane</keyword>
<dbReference type="CDD" id="cd00082">
    <property type="entry name" value="HisKA"/>
    <property type="match status" value="1"/>
</dbReference>
<keyword evidence="12" id="KW-1133">Transmembrane helix</keyword>
<evidence type="ECO:0000313" key="17">
    <source>
        <dbReference type="EMBL" id="VAW50244.1"/>
    </source>
</evidence>
<reference evidence="17" key="1">
    <citation type="submission" date="2018-06" db="EMBL/GenBank/DDBJ databases">
        <authorList>
            <person name="Zhirakovskaya E."/>
        </authorList>
    </citation>
    <scope>NUCLEOTIDE SEQUENCE</scope>
</reference>
<dbReference type="GO" id="GO:0009927">
    <property type="term" value="F:histidine phosphotransfer kinase activity"/>
    <property type="evidence" value="ECO:0007669"/>
    <property type="project" value="TreeGrafter"/>
</dbReference>
<dbReference type="CDD" id="cd00130">
    <property type="entry name" value="PAS"/>
    <property type="match status" value="1"/>
</dbReference>
<evidence type="ECO:0000256" key="2">
    <source>
        <dbReference type="ARBA" id="ARBA00004236"/>
    </source>
</evidence>
<keyword evidence="4" id="KW-1003">Cell membrane</keyword>
<dbReference type="GO" id="GO:0005524">
    <property type="term" value="F:ATP binding"/>
    <property type="evidence" value="ECO:0007669"/>
    <property type="project" value="UniProtKB-KW"/>
</dbReference>
<dbReference type="AlphaFoldDB" id="A0A3B0X2Y1"/>
<dbReference type="Pfam" id="PF00512">
    <property type="entry name" value="HisKA"/>
    <property type="match status" value="1"/>
</dbReference>
<dbReference type="InterPro" id="IPR004358">
    <property type="entry name" value="Sig_transdc_His_kin-like_C"/>
</dbReference>
<keyword evidence="9" id="KW-0067">ATP-binding</keyword>
<dbReference type="GO" id="GO:0000155">
    <property type="term" value="F:phosphorelay sensor kinase activity"/>
    <property type="evidence" value="ECO:0007669"/>
    <property type="project" value="InterPro"/>
</dbReference>
<keyword evidence="6" id="KW-0808">Transferase</keyword>
<dbReference type="SUPFAM" id="SSF55785">
    <property type="entry name" value="PYP-like sensor domain (PAS domain)"/>
    <property type="match status" value="1"/>
</dbReference>
<evidence type="ECO:0000256" key="9">
    <source>
        <dbReference type="ARBA" id="ARBA00022840"/>
    </source>
</evidence>
<evidence type="ECO:0000256" key="7">
    <source>
        <dbReference type="ARBA" id="ARBA00022741"/>
    </source>
</evidence>
<evidence type="ECO:0000259" key="14">
    <source>
        <dbReference type="PROSITE" id="PS50110"/>
    </source>
</evidence>
<feature type="transmembrane region" description="Helical" evidence="12">
    <location>
        <begin position="90"/>
        <end position="113"/>
    </location>
</feature>
<dbReference type="InterPro" id="IPR003661">
    <property type="entry name" value="HisK_dim/P_dom"/>
</dbReference>
<evidence type="ECO:0000256" key="10">
    <source>
        <dbReference type="ARBA" id="ARBA00023012"/>
    </source>
</evidence>
<feature type="domain" description="Histidine kinase" evidence="13">
    <location>
        <begin position="357"/>
        <end position="572"/>
    </location>
</feature>
<evidence type="ECO:0000256" key="11">
    <source>
        <dbReference type="ARBA" id="ARBA00023136"/>
    </source>
</evidence>
<evidence type="ECO:0000256" key="12">
    <source>
        <dbReference type="SAM" id="Phobius"/>
    </source>
</evidence>
<dbReference type="EMBL" id="UOFD01000009">
    <property type="protein sequence ID" value="VAW50244.1"/>
    <property type="molecule type" value="Genomic_DNA"/>
</dbReference>
<dbReference type="InterPro" id="IPR000700">
    <property type="entry name" value="PAS-assoc_C"/>
</dbReference>
<dbReference type="CDD" id="cd16922">
    <property type="entry name" value="HATPase_EvgS-ArcB-TorS-like"/>
    <property type="match status" value="1"/>
</dbReference>
<dbReference type="InterPro" id="IPR001789">
    <property type="entry name" value="Sig_transdc_resp-reg_receiver"/>
</dbReference>
<dbReference type="SUPFAM" id="SSF55874">
    <property type="entry name" value="ATPase domain of HSP90 chaperone/DNA topoisomerase II/histidine kinase"/>
    <property type="match status" value="1"/>
</dbReference>
<dbReference type="PROSITE" id="PS50110">
    <property type="entry name" value="RESPONSE_REGULATORY"/>
    <property type="match status" value="1"/>
</dbReference>
<dbReference type="SMART" id="SM00448">
    <property type="entry name" value="REC"/>
    <property type="match status" value="1"/>
</dbReference>
<dbReference type="PANTHER" id="PTHR43047:SF72">
    <property type="entry name" value="OSMOSENSING HISTIDINE PROTEIN KINASE SLN1"/>
    <property type="match status" value="1"/>
</dbReference>
<feature type="transmembrane region" description="Helical" evidence="12">
    <location>
        <begin position="119"/>
        <end position="138"/>
    </location>
</feature>
<dbReference type="NCBIfam" id="TIGR00229">
    <property type="entry name" value="sensory_box"/>
    <property type="match status" value="1"/>
</dbReference>
<sequence>MDTSSSNVNNDLNKKIRLEEIRLLYSGSPFSFSAAVIISLITYNVLFDHAVSLQNLRIWLLAILSVMFIRSIDCYLFSKQTTQQQQNTHWRIRFFIGTGIAGFCWGLLPWLGYSTEVEYFSFILVCLVGVVAGSLSTLSYRWETIALFLLPSLSSLTLKIITEGGNFFNATSFVLLVFIFFSMVAGKKLFDNTQQNIRLRLEAGTREQIMKLLHQKQALHLQNTPLAIIEFNVDLDIIEWNKAAENIFGYSRTEAINKNIMRLILSRDSSIEAEKLWGRLLNYEAVTGTIIENKKKSGTKIFCEWFITPLTDEKNKIVGIAAMALDISEKKKTEIAIIQSKEEAEKANQAKSDFLSSMSHELRTPLNAILGFTQLLRYEKTLNNKQQSHISEINKAGSLLLELVNQILDLARIEKGHLQLSMEKISLTNCCSEVHAMVTPLVEKNNLSLDVDMKINGYVVADYTRLKQIILNLLSNAIKYNVEHGSVSLKASQQKNGMVRISVIDTGKGISQKLLKEIFQPFNRLNAATNIEGTGIGLSISKQLVEMMNGHIGVNSTVNEGSEFWFELTGNINNDISIKNEDKTLSPDKISTAQNKSHYKILVAEDNPTNQALILSQLETLGYTADLAENGQEALNKMVNTDYQLLFTDCNMPLIDGYKLTKTIRERGNHELPIIALTADAFPEKRAECLKAGMNDHLTKPIDLHTLEKILKKYLT</sequence>
<dbReference type="Gene3D" id="3.30.450.20">
    <property type="entry name" value="PAS domain"/>
    <property type="match status" value="1"/>
</dbReference>
<keyword evidence="10" id="KW-0902">Two-component regulatory system</keyword>
<dbReference type="Pfam" id="PF00989">
    <property type="entry name" value="PAS"/>
    <property type="match status" value="1"/>
</dbReference>
<comment type="catalytic activity">
    <reaction evidence="1">
        <text>ATP + protein L-histidine = ADP + protein N-phospho-L-histidine.</text>
        <dbReference type="EC" id="2.7.13.3"/>
    </reaction>
</comment>
<evidence type="ECO:0000259" key="16">
    <source>
        <dbReference type="PROSITE" id="PS50113"/>
    </source>
</evidence>
<accession>A0A3B0X2Y1</accession>
<protein>
    <recommendedName>
        <fullName evidence="3">histidine kinase</fullName>
        <ecNumber evidence="3">2.7.13.3</ecNumber>
    </recommendedName>
</protein>
<dbReference type="PROSITE" id="PS50113">
    <property type="entry name" value="PAC"/>
    <property type="match status" value="1"/>
</dbReference>
<dbReference type="CDD" id="cd17546">
    <property type="entry name" value="REC_hyHK_CKI1_RcsC-like"/>
    <property type="match status" value="1"/>
</dbReference>
<organism evidence="17">
    <name type="scientific">hydrothermal vent metagenome</name>
    <dbReference type="NCBI Taxonomy" id="652676"/>
    <lineage>
        <taxon>unclassified sequences</taxon>
        <taxon>metagenomes</taxon>
        <taxon>ecological metagenomes</taxon>
    </lineage>
</organism>
<dbReference type="SMART" id="SM00387">
    <property type="entry name" value="HATPase_c"/>
    <property type="match status" value="1"/>
</dbReference>
<dbReference type="GO" id="GO:0005886">
    <property type="term" value="C:plasma membrane"/>
    <property type="evidence" value="ECO:0007669"/>
    <property type="project" value="UniProtKB-SubCell"/>
</dbReference>
<dbReference type="SMART" id="SM00091">
    <property type="entry name" value="PAS"/>
    <property type="match status" value="1"/>
</dbReference>
<dbReference type="InterPro" id="IPR011006">
    <property type="entry name" value="CheY-like_superfamily"/>
</dbReference>
<gene>
    <name evidence="17" type="ORF">MNBD_GAMMA06-1455</name>
</gene>
<evidence type="ECO:0000256" key="8">
    <source>
        <dbReference type="ARBA" id="ARBA00022777"/>
    </source>
</evidence>
<keyword evidence="5" id="KW-0597">Phosphoprotein</keyword>
<dbReference type="InterPro" id="IPR036097">
    <property type="entry name" value="HisK_dim/P_sf"/>
</dbReference>
<comment type="subcellular location">
    <subcellularLocation>
        <location evidence="2">Cell membrane</location>
    </subcellularLocation>
</comment>
<dbReference type="Pfam" id="PF00072">
    <property type="entry name" value="Response_reg"/>
    <property type="match status" value="1"/>
</dbReference>
<dbReference type="PRINTS" id="PR00344">
    <property type="entry name" value="BCTRLSENSOR"/>
</dbReference>
<keyword evidence="7" id="KW-0547">Nucleotide-binding</keyword>
<evidence type="ECO:0000259" key="15">
    <source>
        <dbReference type="PROSITE" id="PS50112"/>
    </source>
</evidence>
<evidence type="ECO:0000256" key="6">
    <source>
        <dbReference type="ARBA" id="ARBA00022679"/>
    </source>
</evidence>
<dbReference type="SUPFAM" id="SSF47384">
    <property type="entry name" value="Homodimeric domain of signal transducing histidine kinase"/>
    <property type="match status" value="1"/>
</dbReference>
<keyword evidence="8 17" id="KW-0418">Kinase</keyword>
<dbReference type="InterPro" id="IPR003594">
    <property type="entry name" value="HATPase_dom"/>
</dbReference>
<feature type="transmembrane region" description="Helical" evidence="12">
    <location>
        <begin position="23"/>
        <end position="46"/>
    </location>
</feature>
<feature type="domain" description="PAS" evidence="15">
    <location>
        <begin position="221"/>
        <end position="284"/>
    </location>
</feature>
<dbReference type="FunFam" id="3.30.565.10:FF:000023">
    <property type="entry name" value="PAS domain-containing sensor histidine kinase"/>
    <property type="match status" value="1"/>
</dbReference>
<evidence type="ECO:0000256" key="3">
    <source>
        <dbReference type="ARBA" id="ARBA00012438"/>
    </source>
</evidence>